<evidence type="ECO:0000256" key="3">
    <source>
        <dbReference type="ARBA" id="ARBA00022475"/>
    </source>
</evidence>
<evidence type="ECO:0000256" key="1">
    <source>
        <dbReference type="ARBA" id="ARBA00004651"/>
    </source>
</evidence>
<dbReference type="PANTHER" id="PTHR11795:SF449">
    <property type="entry name" value="BRANCHED-CHAIN AMINO ACID TRANSPORT PERMEASE PROTEIN LIVH-RELATED"/>
    <property type="match status" value="1"/>
</dbReference>
<name>A0A7C4B8F5_THEPE</name>
<feature type="transmembrane region" description="Helical" evidence="9">
    <location>
        <begin position="140"/>
        <end position="160"/>
    </location>
</feature>
<proteinExistence type="inferred from homology"/>
<keyword evidence="3" id="KW-1003">Cell membrane</keyword>
<dbReference type="Pfam" id="PF02653">
    <property type="entry name" value="BPD_transp_2"/>
    <property type="match status" value="1"/>
</dbReference>
<organism evidence="10">
    <name type="scientific">Thermofilum pendens</name>
    <dbReference type="NCBI Taxonomy" id="2269"/>
    <lineage>
        <taxon>Archaea</taxon>
        <taxon>Thermoproteota</taxon>
        <taxon>Thermoprotei</taxon>
        <taxon>Thermofilales</taxon>
        <taxon>Thermofilaceae</taxon>
        <taxon>Thermofilum</taxon>
    </lineage>
</organism>
<evidence type="ECO:0000256" key="9">
    <source>
        <dbReference type="SAM" id="Phobius"/>
    </source>
</evidence>
<feature type="transmembrane region" description="Helical" evidence="9">
    <location>
        <begin position="58"/>
        <end position="79"/>
    </location>
</feature>
<comment type="subcellular location">
    <subcellularLocation>
        <location evidence="1">Cell membrane</location>
        <topology evidence="1">Multi-pass membrane protein</topology>
    </subcellularLocation>
</comment>
<dbReference type="AlphaFoldDB" id="A0A7C4B8F5"/>
<dbReference type="PANTHER" id="PTHR11795">
    <property type="entry name" value="BRANCHED-CHAIN AMINO ACID TRANSPORT SYSTEM PERMEASE PROTEIN LIVH"/>
    <property type="match status" value="1"/>
</dbReference>
<comment type="similarity">
    <text evidence="8">Belongs to the binding-protein-dependent transport system permease family. LivHM subfamily.</text>
</comment>
<feature type="transmembrane region" description="Helical" evidence="9">
    <location>
        <begin position="91"/>
        <end position="110"/>
    </location>
</feature>
<keyword evidence="7 9" id="KW-0472">Membrane</keyword>
<feature type="transmembrane region" description="Helical" evidence="9">
    <location>
        <begin position="7"/>
        <end position="26"/>
    </location>
</feature>
<evidence type="ECO:0000256" key="4">
    <source>
        <dbReference type="ARBA" id="ARBA00022692"/>
    </source>
</evidence>
<gene>
    <name evidence="10" type="ORF">ENV17_00390</name>
</gene>
<keyword evidence="6 9" id="KW-1133">Transmembrane helix</keyword>
<reference evidence="10" key="1">
    <citation type="journal article" date="2020" name="mSystems">
        <title>Genome- and Community-Level Interaction Insights into Carbon Utilization and Element Cycling Functions of Hydrothermarchaeota in Hydrothermal Sediment.</title>
        <authorList>
            <person name="Zhou Z."/>
            <person name="Liu Y."/>
            <person name="Xu W."/>
            <person name="Pan J."/>
            <person name="Luo Z.H."/>
            <person name="Li M."/>
        </authorList>
    </citation>
    <scope>NUCLEOTIDE SEQUENCE [LARGE SCALE GENOMIC DNA]</scope>
    <source>
        <strain evidence="10">SpSt-735</strain>
    </source>
</reference>
<evidence type="ECO:0000256" key="5">
    <source>
        <dbReference type="ARBA" id="ARBA00022970"/>
    </source>
</evidence>
<dbReference type="GO" id="GO:0006865">
    <property type="term" value="P:amino acid transport"/>
    <property type="evidence" value="ECO:0007669"/>
    <property type="project" value="UniProtKB-KW"/>
</dbReference>
<evidence type="ECO:0000256" key="6">
    <source>
        <dbReference type="ARBA" id="ARBA00022989"/>
    </source>
</evidence>
<dbReference type="CDD" id="cd06582">
    <property type="entry name" value="TM_PBP1_LivH_like"/>
    <property type="match status" value="1"/>
</dbReference>
<dbReference type="InterPro" id="IPR052157">
    <property type="entry name" value="BCAA_transport_permease"/>
</dbReference>
<feature type="transmembrane region" description="Helical" evidence="9">
    <location>
        <begin position="192"/>
        <end position="210"/>
    </location>
</feature>
<evidence type="ECO:0000256" key="8">
    <source>
        <dbReference type="ARBA" id="ARBA00037998"/>
    </source>
</evidence>
<dbReference type="EMBL" id="DTFI01000012">
    <property type="protein sequence ID" value="HGI42835.1"/>
    <property type="molecule type" value="Genomic_DNA"/>
</dbReference>
<evidence type="ECO:0000256" key="2">
    <source>
        <dbReference type="ARBA" id="ARBA00022448"/>
    </source>
</evidence>
<dbReference type="GO" id="GO:0022857">
    <property type="term" value="F:transmembrane transporter activity"/>
    <property type="evidence" value="ECO:0007669"/>
    <property type="project" value="InterPro"/>
</dbReference>
<accession>A0A7C4B8F5</accession>
<evidence type="ECO:0000256" key="7">
    <source>
        <dbReference type="ARBA" id="ARBA00023136"/>
    </source>
</evidence>
<keyword evidence="4 9" id="KW-0812">Transmembrane</keyword>
<feature type="transmembrane region" description="Helical" evidence="9">
    <location>
        <begin position="254"/>
        <end position="283"/>
    </location>
</feature>
<dbReference type="GO" id="GO:0005886">
    <property type="term" value="C:plasma membrane"/>
    <property type="evidence" value="ECO:0007669"/>
    <property type="project" value="UniProtKB-SubCell"/>
</dbReference>
<evidence type="ECO:0000313" key="10">
    <source>
        <dbReference type="EMBL" id="HGI42835.1"/>
    </source>
</evidence>
<feature type="transmembrane region" description="Helical" evidence="9">
    <location>
        <begin position="222"/>
        <end position="247"/>
    </location>
</feature>
<protein>
    <submittedName>
        <fullName evidence="10">Branched-chain amino acid ABC transporter permease</fullName>
    </submittedName>
</protein>
<comment type="caution">
    <text evidence="10">The sequence shown here is derived from an EMBL/GenBank/DDBJ whole genome shotgun (WGS) entry which is preliminary data.</text>
</comment>
<keyword evidence="2" id="KW-0813">Transport</keyword>
<dbReference type="InterPro" id="IPR001851">
    <property type="entry name" value="ABC_transp_permease"/>
</dbReference>
<keyword evidence="5" id="KW-0029">Amino-acid transport</keyword>
<sequence>MELLLEAVSYSGVLALASVGLSLCIITTKVSNFAHADYVVIGAYSALLFKAFSNLTPYLSLPLAALVGGLAALLSYLLVFELLRARGAVTLMIASMALDLVIRAALQLFADYAQSSLGIFARGFVFRDAAVSLGGVKLEMLTIAAPLTSLSLLVLLYLLLFKTKLGIRMRAVAEDAELAEILGVNVKRTLSLSWFISGALAGVAGVFLPFRFSMSPDSGSFILLTLFAVVTLGGLGSLAGTLIASCLMGFAETLLVYGLSGLGVSTALRPLFAFSVIIFTLLLQPRGLAGLWSTERGASPWAWRRQ</sequence>